<proteinExistence type="predicted"/>
<dbReference type="SUPFAM" id="SSF53474">
    <property type="entry name" value="alpha/beta-Hydrolases"/>
    <property type="match status" value="1"/>
</dbReference>
<dbReference type="KEGG" id="manr:MPAN_013770"/>
<dbReference type="InterPro" id="IPR000801">
    <property type="entry name" value="Esterase-like"/>
</dbReference>
<organism evidence="1 2">
    <name type="scientific">Mariniplasma anaerobium</name>
    <dbReference type="NCBI Taxonomy" id="2735436"/>
    <lineage>
        <taxon>Bacteria</taxon>
        <taxon>Bacillati</taxon>
        <taxon>Mycoplasmatota</taxon>
        <taxon>Mollicutes</taxon>
        <taxon>Acholeplasmatales</taxon>
        <taxon>Acholeplasmataceae</taxon>
        <taxon>Mariniplasma</taxon>
    </lineage>
</organism>
<dbReference type="Gene3D" id="3.40.50.1820">
    <property type="entry name" value="alpha/beta hydrolase"/>
    <property type="match status" value="1"/>
</dbReference>
<evidence type="ECO:0000313" key="2">
    <source>
        <dbReference type="Proteomes" id="UP000620133"/>
    </source>
</evidence>
<reference evidence="1" key="1">
    <citation type="submission" date="2021-01" db="EMBL/GenBank/DDBJ databases">
        <title>Draft genome sequence of Acholeplasmataceae bacterium strain Mahy22.</title>
        <authorList>
            <person name="Watanabe M."/>
            <person name="Kojima H."/>
            <person name="Fukui M."/>
        </authorList>
    </citation>
    <scope>NUCLEOTIDE SEQUENCE</scope>
    <source>
        <strain evidence="1">Mahy22</strain>
    </source>
</reference>
<dbReference type="Pfam" id="PF00756">
    <property type="entry name" value="Esterase"/>
    <property type="match status" value="1"/>
</dbReference>
<dbReference type="EMBL" id="AP024412">
    <property type="protein sequence ID" value="BCR36484.1"/>
    <property type="molecule type" value="Genomic_DNA"/>
</dbReference>
<name>A0A7U9TM01_9MOLU</name>
<sequence>MNLIIKELYIPTTKNKRTIRVLLPDDYHQKDISYPVLYMHDGQNLFEDETSYNHTSWKIHETMSYLKENKLIDQDIIIVGIDNSDLRQFEYAPFISKDLMEDMLKVQIGGLGDVYGEFIVKKVKSYIQRNFRALGDYENTFIAGSSMGAYISTYIASKYPTIFKAVGVFSLASWFNEEDFLDYITYSNIKPDMRFFISIGRYESSGTNQKKRNKLFLNNSRNLKSALENKYINDIFYIETDDTHNELAWRKMFTQFIIWLLKK</sequence>
<dbReference type="Proteomes" id="UP000620133">
    <property type="component" value="Chromosome"/>
</dbReference>
<protein>
    <submittedName>
        <fullName evidence="1">Esterase</fullName>
    </submittedName>
</protein>
<dbReference type="AlphaFoldDB" id="A0A7U9TM01"/>
<accession>A0A7U9TM01</accession>
<dbReference type="InterPro" id="IPR050583">
    <property type="entry name" value="Mycobacterial_A85_antigen"/>
</dbReference>
<evidence type="ECO:0000313" key="1">
    <source>
        <dbReference type="EMBL" id="BCR36484.1"/>
    </source>
</evidence>
<keyword evidence="2" id="KW-1185">Reference proteome</keyword>
<dbReference type="PANTHER" id="PTHR48098">
    <property type="entry name" value="ENTEROCHELIN ESTERASE-RELATED"/>
    <property type="match status" value="1"/>
</dbReference>
<dbReference type="RefSeq" id="WP_176239903.1">
    <property type="nucleotide sequence ID" value="NZ_AP024412.1"/>
</dbReference>
<gene>
    <name evidence="1" type="ORF">MPAN_013770</name>
</gene>
<dbReference type="InterPro" id="IPR029058">
    <property type="entry name" value="AB_hydrolase_fold"/>
</dbReference>
<dbReference type="PANTHER" id="PTHR48098:SF6">
    <property type="entry name" value="FERRI-BACILLIBACTIN ESTERASE BESA"/>
    <property type="match status" value="1"/>
</dbReference>